<dbReference type="SUPFAM" id="SSF52540">
    <property type="entry name" value="P-loop containing nucleoside triphosphate hydrolases"/>
    <property type="match status" value="1"/>
</dbReference>
<dbReference type="CDD" id="cd15831">
    <property type="entry name" value="BTAD"/>
    <property type="match status" value="1"/>
</dbReference>
<evidence type="ECO:0000256" key="3">
    <source>
        <dbReference type="ARBA" id="ARBA00023125"/>
    </source>
</evidence>
<organism evidence="8 9">
    <name type="scientific">Micromonospora eburnea</name>
    <dbReference type="NCBI Taxonomy" id="227316"/>
    <lineage>
        <taxon>Bacteria</taxon>
        <taxon>Bacillati</taxon>
        <taxon>Actinomycetota</taxon>
        <taxon>Actinomycetes</taxon>
        <taxon>Micromonosporales</taxon>
        <taxon>Micromonosporaceae</taxon>
        <taxon>Micromonospora</taxon>
    </lineage>
</organism>
<dbReference type="Gene3D" id="1.10.10.10">
    <property type="entry name" value="Winged helix-like DNA-binding domain superfamily/Winged helix DNA-binding domain"/>
    <property type="match status" value="1"/>
</dbReference>
<dbReference type="EMBL" id="FMHY01000002">
    <property type="protein sequence ID" value="SCL59034.1"/>
    <property type="molecule type" value="Genomic_DNA"/>
</dbReference>
<keyword evidence="3 5" id="KW-0238">DNA-binding</keyword>
<comment type="similarity">
    <text evidence="1">Belongs to the AfsR/DnrI/RedD regulatory family.</text>
</comment>
<evidence type="ECO:0000256" key="5">
    <source>
        <dbReference type="PROSITE-ProRule" id="PRU01091"/>
    </source>
</evidence>
<gene>
    <name evidence="8" type="ORF">GA0070604_3965</name>
</gene>
<dbReference type="RefSeq" id="WP_208602123.1">
    <property type="nucleotide sequence ID" value="NZ_FMHY01000002.1"/>
</dbReference>
<keyword evidence="4" id="KW-0804">Transcription</keyword>
<keyword evidence="2" id="KW-0805">Transcription regulation</keyword>
<dbReference type="SUPFAM" id="SSF46894">
    <property type="entry name" value="C-terminal effector domain of the bipartite response regulators"/>
    <property type="match status" value="1"/>
</dbReference>
<dbReference type="Pfam" id="PF13191">
    <property type="entry name" value="AAA_16"/>
    <property type="match status" value="1"/>
</dbReference>
<feature type="DNA-binding region" description="OmpR/PhoB-type" evidence="5">
    <location>
        <begin position="1"/>
        <end position="97"/>
    </location>
</feature>
<evidence type="ECO:0000256" key="4">
    <source>
        <dbReference type="ARBA" id="ARBA00023163"/>
    </source>
</evidence>
<keyword evidence="9" id="KW-1185">Reference proteome</keyword>
<dbReference type="Gene3D" id="1.25.40.10">
    <property type="entry name" value="Tetratricopeptide repeat domain"/>
    <property type="match status" value="1"/>
</dbReference>
<dbReference type="SMART" id="SM00862">
    <property type="entry name" value="Trans_reg_C"/>
    <property type="match status" value="1"/>
</dbReference>
<dbReference type="InterPro" id="IPR001867">
    <property type="entry name" value="OmpR/PhoB-type_DNA-bd"/>
</dbReference>
<dbReference type="InterPro" id="IPR011990">
    <property type="entry name" value="TPR-like_helical_dom_sf"/>
</dbReference>
<reference evidence="9" key="1">
    <citation type="submission" date="2016-06" db="EMBL/GenBank/DDBJ databases">
        <authorList>
            <person name="Varghese N."/>
            <person name="Submissions Spin"/>
        </authorList>
    </citation>
    <scope>NUCLEOTIDE SEQUENCE [LARGE SCALE GENOMIC DNA]</scope>
    <source>
        <strain evidence="9">DSM 44814</strain>
    </source>
</reference>
<evidence type="ECO:0000313" key="9">
    <source>
        <dbReference type="Proteomes" id="UP000199696"/>
    </source>
</evidence>
<dbReference type="AlphaFoldDB" id="A0A1C6UYW1"/>
<name>A0A1C6UYW1_9ACTN</name>
<proteinExistence type="inferred from homology"/>
<dbReference type="STRING" id="227316.GA0070604_3965"/>
<dbReference type="GO" id="GO:0003677">
    <property type="term" value="F:DNA binding"/>
    <property type="evidence" value="ECO:0007669"/>
    <property type="project" value="UniProtKB-UniRule"/>
</dbReference>
<dbReference type="InterPro" id="IPR027417">
    <property type="entry name" value="P-loop_NTPase"/>
</dbReference>
<dbReference type="InterPro" id="IPR016032">
    <property type="entry name" value="Sig_transdc_resp-reg_C-effctor"/>
</dbReference>
<evidence type="ECO:0000259" key="7">
    <source>
        <dbReference type="PROSITE" id="PS51755"/>
    </source>
</evidence>
<dbReference type="PANTHER" id="PTHR35807">
    <property type="entry name" value="TRANSCRIPTIONAL REGULATOR REDD-RELATED"/>
    <property type="match status" value="1"/>
</dbReference>
<dbReference type="InterPro" id="IPR036388">
    <property type="entry name" value="WH-like_DNA-bd_sf"/>
</dbReference>
<dbReference type="InterPro" id="IPR005158">
    <property type="entry name" value="BTAD"/>
</dbReference>
<dbReference type="PANTHER" id="PTHR35807:SF1">
    <property type="entry name" value="TRANSCRIPTIONAL REGULATOR REDD"/>
    <property type="match status" value="1"/>
</dbReference>
<dbReference type="Pfam" id="PF03704">
    <property type="entry name" value="BTAD"/>
    <property type="match status" value="1"/>
</dbReference>
<dbReference type="SMART" id="SM00382">
    <property type="entry name" value="AAA"/>
    <property type="match status" value="1"/>
</dbReference>
<dbReference type="GO" id="GO:0000160">
    <property type="term" value="P:phosphorelay signal transduction system"/>
    <property type="evidence" value="ECO:0007669"/>
    <property type="project" value="InterPro"/>
</dbReference>
<dbReference type="Proteomes" id="UP000199696">
    <property type="component" value="Unassembled WGS sequence"/>
</dbReference>
<evidence type="ECO:0000313" key="8">
    <source>
        <dbReference type="EMBL" id="SCL59034.1"/>
    </source>
</evidence>
<evidence type="ECO:0000256" key="6">
    <source>
        <dbReference type="SAM" id="MobiDB-lite"/>
    </source>
</evidence>
<dbReference type="Gene3D" id="3.40.50.300">
    <property type="entry name" value="P-loop containing nucleotide triphosphate hydrolases"/>
    <property type="match status" value="1"/>
</dbReference>
<accession>A0A1C6UYW1</accession>
<dbReference type="SUPFAM" id="SSF48452">
    <property type="entry name" value="TPR-like"/>
    <property type="match status" value="1"/>
</dbReference>
<dbReference type="Pfam" id="PF00486">
    <property type="entry name" value="Trans_reg_C"/>
    <property type="match status" value="1"/>
</dbReference>
<dbReference type="SMART" id="SM01043">
    <property type="entry name" value="BTAD"/>
    <property type="match status" value="1"/>
</dbReference>
<evidence type="ECO:0000256" key="1">
    <source>
        <dbReference type="ARBA" id="ARBA00005820"/>
    </source>
</evidence>
<dbReference type="InterPro" id="IPR003593">
    <property type="entry name" value="AAA+_ATPase"/>
</dbReference>
<feature type="domain" description="OmpR/PhoB-type" evidence="7">
    <location>
        <begin position="1"/>
        <end position="97"/>
    </location>
</feature>
<dbReference type="PROSITE" id="PS51755">
    <property type="entry name" value="OMPR_PHOB"/>
    <property type="match status" value="1"/>
</dbReference>
<dbReference type="InterPro" id="IPR051677">
    <property type="entry name" value="AfsR-DnrI-RedD_regulator"/>
</dbReference>
<protein>
    <submittedName>
        <fullName evidence="8">Transcriptional regulatory protein, C terminal</fullName>
    </submittedName>
</protein>
<dbReference type="GO" id="GO:0006355">
    <property type="term" value="P:regulation of DNA-templated transcription"/>
    <property type="evidence" value="ECO:0007669"/>
    <property type="project" value="InterPro"/>
</dbReference>
<dbReference type="InterPro" id="IPR041664">
    <property type="entry name" value="AAA_16"/>
</dbReference>
<sequence length="1092" mass="115553">MQFRVLGPPEIVRDGRVVPLGGPKQQALLALFLLRPNRVVAADWLVEALWDGRPPASAQMTLRTYVAGLRRAVEPERSHREPSRILRSHPRGYELRVEAEAIDAVRFGRLVDRAADALAAGEPAVAERSYVEALALWRGDPLAGVAELAAVRPEAARLAELRLSAEEGRFTAAVAAGRHAALLAELRRFVSANPLREGARAQLMLALYRSGRQTEALAAFDEGRRTLASEYGLDPGEQLRAAHRMILEQSVPAEPGRPVAVAADVARVAEIPSPRVDAGPTPGAVLPDETGPLPGEDAANVDPVGARSEESGAEPAGTPPGRGPALAGVRPDWTGPLVGRGAELERLRETLYVATRHGGRVLALVGEAGIGKTSLAAALGAQAAADGVPVVWGRCPDVGQAPPFWLWSQVVRALAAMPEASATGSTSRLDGFAAGSLSGPAGSGGLDPTARFQAYEAVSELVHAVARPCGLLVVLDDLHAADPDSLLLLRFLSAELSAARALVVATLRPYDHDPALVATVAELARGQGFSQLRLAGLDAPSVADLVRNRTGVAPTEPVVARLVTRTGGNPFFITELLRSRADPAAAAELPPSIRDTVRLRLGGLPDPARRCLDLLSVAGHDLDLQVMAAALGTTAPAVADGLAPAYTAALVTEAGPGAVTFRHPLIAEVTYAELVPPRRAALHARLAKAYERAADVAPAELAHHYGQAIGLGHGEDHLRWSLLAADDATRRVAYEDALGHLERAAHRLAPTAEVSPDVARTELTVQLRRAALLQMTVGVGSDAVDQVCARARELLTLVGPDADIRHALWALGELAANRAEYAICTDLAERLVRAEDDGTKLIAVAGEYLLGAVGYFTGRLADGERRLTAAIDRLRTVDRGLLRREVGRHPVLGCYNFRALVRSARGNPSGAWADIADAEALAEELDDPYGRANAALFAGWLAMQEHDAAAARVAAWRCRHIGRVTGLPHMLTTGAFYAEWAAARGGDHGRLEAMRVASDGIYRPGLRSTRTIVLSAMAEAYLTAGDPETAATLAEEGLAVADRVGERVFVAELHRIRGVARRDRAEWDIGARIAAEQGAGLLLPRFASEGGF</sequence>
<evidence type="ECO:0000256" key="2">
    <source>
        <dbReference type="ARBA" id="ARBA00023015"/>
    </source>
</evidence>
<feature type="region of interest" description="Disordered" evidence="6">
    <location>
        <begin position="272"/>
        <end position="332"/>
    </location>
</feature>